<keyword evidence="1 2" id="KW-0732">Signal</keyword>
<evidence type="ECO:0000313" key="5">
    <source>
        <dbReference type="WBParaSite" id="GPUH_0001489901-mRNA-1"/>
    </source>
</evidence>
<evidence type="ECO:0000313" key="4">
    <source>
        <dbReference type="Proteomes" id="UP000271098"/>
    </source>
</evidence>
<dbReference type="WBParaSite" id="GPUH_0001489901-mRNA-1">
    <property type="protein sequence ID" value="GPUH_0001489901-mRNA-1"/>
    <property type="gene ID" value="GPUH_0001489901"/>
</dbReference>
<evidence type="ECO:0000256" key="1">
    <source>
        <dbReference type="ARBA" id="ARBA00022729"/>
    </source>
</evidence>
<reference evidence="3 4" key="2">
    <citation type="submission" date="2018-11" db="EMBL/GenBank/DDBJ databases">
        <authorList>
            <consortium name="Pathogen Informatics"/>
        </authorList>
    </citation>
    <scope>NUCLEOTIDE SEQUENCE [LARGE SCALE GENOMIC DNA]</scope>
</reference>
<proteinExistence type="predicted"/>
<evidence type="ECO:0000313" key="3">
    <source>
        <dbReference type="EMBL" id="VDN24943.1"/>
    </source>
</evidence>
<accession>A0A183E1N9</accession>
<protein>
    <submittedName>
        <fullName evidence="5">Protein quiver</fullName>
    </submittedName>
</protein>
<organism evidence="5">
    <name type="scientific">Gongylonema pulchrum</name>
    <dbReference type="NCBI Taxonomy" id="637853"/>
    <lineage>
        <taxon>Eukaryota</taxon>
        <taxon>Metazoa</taxon>
        <taxon>Ecdysozoa</taxon>
        <taxon>Nematoda</taxon>
        <taxon>Chromadorea</taxon>
        <taxon>Rhabditida</taxon>
        <taxon>Spirurina</taxon>
        <taxon>Spiruromorpha</taxon>
        <taxon>Spiruroidea</taxon>
        <taxon>Gongylonematidae</taxon>
        <taxon>Gongylonema</taxon>
    </lineage>
</organism>
<feature type="chain" id="PRO_5043138987" evidence="2">
    <location>
        <begin position="24"/>
        <end position="138"/>
    </location>
</feature>
<dbReference type="PANTHER" id="PTHR33562">
    <property type="entry name" value="ATILLA, ISOFORM B-RELATED-RELATED"/>
    <property type="match status" value="1"/>
</dbReference>
<gene>
    <name evidence="3" type="ORF">GPUH_LOCUS14880</name>
</gene>
<evidence type="ECO:0000256" key="2">
    <source>
        <dbReference type="SAM" id="SignalP"/>
    </source>
</evidence>
<reference evidence="5" key="1">
    <citation type="submission" date="2016-06" db="UniProtKB">
        <authorList>
            <consortium name="WormBaseParasite"/>
        </authorList>
    </citation>
    <scope>IDENTIFICATION</scope>
</reference>
<sequence>MDFTGKLLTQLTIIVLTATLLLSASTSQQKETEHIACHDCLSNNPSCKDICHGKYCYKAEFIADGVTTIKRGCLNQTDDGFPVRGCDEAPSDLPGSDVKATERMCICQSDRCNNAAHLSFTSVVLGLSALSRFLSALW</sequence>
<dbReference type="OrthoDB" id="5791057at2759"/>
<dbReference type="EMBL" id="UYRT01081755">
    <property type="protein sequence ID" value="VDN24943.1"/>
    <property type="molecule type" value="Genomic_DNA"/>
</dbReference>
<dbReference type="InterPro" id="IPR050975">
    <property type="entry name" value="Sleep_regulator"/>
</dbReference>
<name>A0A183E1N9_9BILA</name>
<feature type="signal peptide" evidence="2">
    <location>
        <begin position="1"/>
        <end position="23"/>
    </location>
</feature>
<dbReference type="Proteomes" id="UP000271098">
    <property type="component" value="Unassembled WGS sequence"/>
</dbReference>
<dbReference type="AlphaFoldDB" id="A0A183E1N9"/>
<keyword evidence="4" id="KW-1185">Reference proteome</keyword>